<gene>
    <name evidence="2" type="ORF">NZH93_13650</name>
</gene>
<dbReference type="AlphaFoldDB" id="A0A9X2VJQ8"/>
<dbReference type="Proteomes" id="UP001141259">
    <property type="component" value="Unassembled WGS sequence"/>
</dbReference>
<evidence type="ECO:0000256" key="1">
    <source>
        <dbReference type="SAM" id="MobiDB-lite"/>
    </source>
</evidence>
<proteinExistence type="predicted"/>
<sequence>MPADGWSLIREGTTPGSKSQVAGRGGSFSVTVREWDGTVAGEVERTRRGITADGSIRLTGDGTSFHTNGGLTGVELAYVGSHVQGRAWVVVDERTDVSVVAVGPSAQETYQQSAGQIDEMVDSIRMTGARP</sequence>
<evidence type="ECO:0000313" key="3">
    <source>
        <dbReference type="Proteomes" id="UP001141259"/>
    </source>
</evidence>
<dbReference type="EMBL" id="JANYMP010000005">
    <property type="protein sequence ID" value="MCS7477903.1"/>
    <property type="molecule type" value="Genomic_DNA"/>
</dbReference>
<comment type="caution">
    <text evidence="2">The sequence shown here is derived from an EMBL/GenBank/DDBJ whole genome shotgun (WGS) entry which is preliminary data.</text>
</comment>
<keyword evidence="3" id="KW-1185">Reference proteome</keyword>
<feature type="region of interest" description="Disordered" evidence="1">
    <location>
        <begin position="1"/>
        <end position="24"/>
    </location>
</feature>
<reference evidence="2" key="1">
    <citation type="submission" date="2022-08" db="EMBL/GenBank/DDBJ databases">
        <authorList>
            <person name="Tistechok S."/>
            <person name="Samborskyy M."/>
            <person name="Roman I."/>
        </authorList>
    </citation>
    <scope>NUCLEOTIDE SEQUENCE</scope>
    <source>
        <strain evidence="2">DSM 103496</strain>
    </source>
</reference>
<name>A0A9X2VJQ8_9PSEU</name>
<evidence type="ECO:0000313" key="2">
    <source>
        <dbReference type="EMBL" id="MCS7477903.1"/>
    </source>
</evidence>
<organism evidence="2 3">
    <name type="scientific">Umezawaea endophytica</name>
    <dbReference type="NCBI Taxonomy" id="1654476"/>
    <lineage>
        <taxon>Bacteria</taxon>
        <taxon>Bacillati</taxon>
        <taxon>Actinomycetota</taxon>
        <taxon>Actinomycetes</taxon>
        <taxon>Pseudonocardiales</taxon>
        <taxon>Pseudonocardiaceae</taxon>
        <taxon>Umezawaea</taxon>
    </lineage>
</organism>
<protein>
    <submittedName>
        <fullName evidence="2">Uncharacterized protein</fullName>
    </submittedName>
</protein>
<dbReference type="RefSeq" id="WP_259623407.1">
    <property type="nucleotide sequence ID" value="NZ_JANYMP010000005.1"/>
</dbReference>
<accession>A0A9X2VJQ8</accession>